<reference evidence="1" key="1">
    <citation type="submission" date="2016-06" db="UniProtKB">
        <authorList>
            <consortium name="WormBaseParasite"/>
        </authorList>
    </citation>
    <scope>IDENTIFICATION</scope>
</reference>
<dbReference type="WBParaSite" id="SSLN_0000175301-mRNA-1">
    <property type="protein sequence ID" value="SSLN_0000175301-mRNA-1"/>
    <property type="gene ID" value="SSLN_0000175301"/>
</dbReference>
<sequence length="106" mass="11416">LFFSFFQTPCCQVWGQIKRDFSEVASAVTKEPLTAVERTATSVYRQISDVAHSLQEGVAPLAEEPSAQGYLPVPPPSPLISASSRRSVMLLMSNTAAAAADADWTN</sequence>
<accession>A0A183SBU2</accession>
<protein>
    <submittedName>
        <fullName evidence="1">Perilipin 4</fullName>
    </submittedName>
</protein>
<name>A0A183SBU2_SCHSO</name>
<organism evidence="1">
    <name type="scientific">Schistocephalus solidus</name>
    <name type="common">Tapeworm</name>
    <dbReference type="NCBI Taxonomy" id="70667"/>
    <lineage>
        <taxon>Eukaryota</taxon>
        <taxon>Metazoa</taxon>
        <taxon>Spiralia</taxon>
        <taxon>Lophotrochozoa</taxon>
        <taxon>Platyhelminthes</taxon>
        <taxon>Cestoda</taxon>
        <taxon>Eucestoda</taxon>
        <taxon>Diphyllobothriidea</taxon>
        <taxon>Diphyllobothriidae</taxon>
        <taxon>Schistocephalus</taxon>
    </lineage>
</organism>
<proteinExistence type="predicted"/>
<evidence type="ECO:0000313" key="1">
    <source>
        <dbReference type="WBParaSite" id="SSLN_0000175301-mRNA-1"/>
    </source>
</evidence>
<dbReference type="AlphaFoldDB" id="A0A183SBU2"/>